<protein>
    <submittedName>
        <fullName evidence="1">Uncharacterized protein</fullName>
    </submittedName>
</protein>
<dbReference type="AlphaFoldDB" id="C5CUI9"/>
<dbReference type="EMBL" id="CP001635">
    <property type="protein sequence ID" value="ACS18417.1"/>
    <property type="molecule type" value="Genomic_DNA"/>
</dbReference>
<accession>C5CUI9</accession>
<reference evidence="1" key="1">
    <citation type="submission" date="2009-06" db="EMBL/GenBank/DDBJ databases">
        <title>Complete sequence of chromosome 1 of Variovorax paradoxus S110.</title>
        <authorList>
            <consortium name="US DOE Joint Genome Institute"/>
            <person name="Lucas S."/>
            <person name="Copeland A."/>
            <person name="Lapidus A."/>
            <person name="Glavina del Rio T."/>
            <person name="Tice H."/>
            <person name="Bruce D."/>
            <person name="Goodwin L."/>
            <person name="Pitluck S."/>
            <person name="Chertkov O."/>
            <person name="Brettin T."/>
            <person name="Detter J.C."/>
            <person name="Han C."/>
            <person name="Larimer F."/>
            <person name="Land M."/>
            <person name="Hauser L."/>
            <person name="Kyrpides N."/>
            <person name="Ovchinnikova G."/>
            <person name="Orwin P."/>
            <person name="Leadbetter J.R."/>
            <person name="Spain J.C."/>
            <person name="Han J.I."/>
        </authorList>
    </citation>
    <scope>NUCLEOTIDE SEQUENCE</scope>
    <source>
        <strain evidence="1">S110</strain>
    </source>
</reference>
<evidence type="ECO:0000313" key="1">
    <source>
        <dbReference type="EMBL" id="ACS18417.1"/>
    </source>
</evidence>
<organism evidence="1">
    <name type="scientific">Variovorax paradoxus (strain S110)</name>
    <dbReference type="NCBI Taxonomy" id="543728"/>
    <lineage>
        <taxon>Bacteria</taxon>
        <taxon>Pseudomonadati</taxon>
        <taxon>Pseudomonadota</taxon>
        <taxon>Betaproteobacteria</taxon>
        <taxon>Burkholderiales</taxon>
        <taxon>Comamonadaceae</taxon>
        <taxon>Variovorax</taxon>
    </lineage>
</organism>
<dbReference type="HOGENOM" id="CLU_3384339_0_0_4"/>
<gene>
    <name evidence="1" type="ordered locus">Vapar_1767</name>
</gene>
<name>C5CUI9_VARPS</name>
<sequence length="33" mass="3878">MFYVAVQHGLKYRQHSFAIKGVLLLCSNLEYTF</sequence>
<dbReference type="KEGG" id="vap:Vapar_1767"/>
<proteinExistence type="predicted"/>
<dbReference type="STRING" id="543728.Vapar_1767"/>